<comment type="subcellular location">
    <subcellularLocation>
        <location evidence="1">Membrane</location>
        <topology evidence="1">Multi-pass membrane protein</topology>
    </subcellularLocation>
</comment>
<evidence type="ECO:0000313" key="7">
    <source>
        <dbReference type="EMBL" id="MBR0551514.1"/>
    </source>
</evidence>
<feature type="transmembrane region" description="Helical" evidence="6">
    <location>
        <begin position="75"/>
        <end position="94"/>
    </location>
</feature>
<evidence type="ECO:0000256" key="4">
    <source>
        <dbReference type="ARBA" id="ARBA00022989"/>
    </source>
</evidence>
<keyword evidence="8" id="KW-1185">Reference proteome</keyword>
<protein>
    <submittedName>
        <fullName evidence="7">Lysoplasmalogenase</fullName>
    </submittedName>
</protein>
<dbReference type="EMBL" id="JAGRQC010000001">
    <property type="protein sequence ID" value="MBR0551514.1"/>
    <property type="molecule type" value="Genomic_DNA"/>
</dbReference>
<dbReference type="AlphaFoldDB" id="A0A8T4ICE2"/>
<dbReference type="Pfam" id="PF07947">
    <property type="entry name" value="YhhN"/>
    <property type="match status" value="1"/>
</dbReference>
<feature type="transmembrane region" description="Helical" evidence="6">
    <location>
        <begin position="156"/>
        <end position="174"/>
    </location>
</feature>
<feature type="transmembrane region" description="Helical" evidence="6">
    <location>
        <begin position="130"/>
        <end position="149"/>
    </location>
</feature>
<keyword evidence="3 6" id="KW-0812">Transmembrane</keyword>
<accession>A0A8T4ICE2</accession>
<comment type="similarity">
    <text evidence="2">Belongs to the TMEM86 family.</text>
</comment>
<evidence type="ECO:0000256" key="2">
    <source>
        <dbReference type="ARBA" id="ARBA00007375"/>
    </source>
</evidence>
<dbReference type="GO" id="GO:0016020">
    <property type="term" value="C:membrane"/>
    <property type="evidence" value="ECO:0007669"/>
    <property type="project" value="UniProtKB-SubCell"/>
</dbReference>
<name>A0A8T4ICE2_9SPHN</name>
<gene>
    <name evidence="7" type="ORF">J7S20_03220</name>
</gene>
<sequence>MRILWFAGLLAGASYCLAAWLGWHGPLVTVWKGAGVGLLAAWATARVHSTDGVLLALMLLFYATGDVLLDAVGLSVGAIAFMAGHLCAIVLFLRNRRLQSSLSQKLLGRLIAPLTVVIAVALVWRAGSEMAVGVYSGVLGVMAATAWLSRFPRYRTGIGAVMFVASDLLIFSRAGPVGETMLPTLLIWPLYFGGVALMTWGIAARLTAER</sequence>
<organism evidence="7 8">
    <name type="scientific">Stakelama marina</name>
    <dbReference type="NCBI Taxonomy" id="2826939"/>
    <lineage>
        <taxon>Bacteria</taxon>
        <taxon>Pseudomonadati</taxon>
        <taxon>Pseudomonadota</taxon>
        <taxon>Alphaproteobacteria</taxon>
        <taxon>Sphingomonadales</taxon>
        <taxon>Sphingomonadaceae</taxon>
        <taxon>Stakelama</taxon>
    </lineage>
</organism>
<evidence type="ECO:0000256" key="6">
    <source>
        <dbReference type="SAM" id="Phobius"/>
    </source>
</evidence>
<evidence type="ECO:0000256" key="5">
    <source>
        <dbReference type="ARBA" id="ARBA00023136"/>
    </source>
</evidence>
<dbReference type="Proteomes" id="UP000676996">
    <property type="component" value="Unassembled WGS sequence"/>
</dbReference>
<feature type="transmembrane region" description="Helical" evidence="6">
    <location>
        <begin position="186"/>
        <end position="208"/>
    </location>
</feature>
<dbReference type="InterPro" id="IPR012506">
    <property type="entry name" value="TMEM86B-like"/>
</dbReference>
<keyword evidence="5 6" id="KW-0472">Membrane</keyword>
<proteinExistence type="inferred from homology"/>
<keyword evidence="4 6" id="KW-1133">Transmembrane helix</keyword>
<evidence type="ECO:0000313" key="8">
    <source>
        <dbReference type="Proteomes" id="UP000676996"/>
    </source>
</evidence>
<feature type="transmembrane region" description="Helical" evidence="6">
    <location>
        <begin position="106"/>
        <end position="124"/>
    </location>
</feature>
<evidence type="ECO:0000256" key="3">
    <source>
        <dbReference type="ARBA" id="ARBA00022692"/>
    </source>
</evidence>
<dbReference type="RefSeq" id="WP_284052787.1">
    <property type="nucleotide sequence ID" value="NZ_JAGRQC010000001.1"/>
</dbReference>
<evidence type="ECO:0000256" key="1">
    <source>
        <dbReference type="ARBA" id="ARBA00004141"/>
    </source>
</evidence>
<reference evidence="7" key="1">
    <citation type="submission" date="2021-04" db="EMBL/GenBank/DDBJ databases">
        <title>Ouciella asimina sp. nov., isolated from the surface seawater in the hydrothermal field of Okinawa Trough.</title>
        <authorList>
            <person name="Shuang W."/>
        </authorList>
    </citation>
    <scope>NUCLEOTIDE SEQUENCE</scope>
    <source>
        <strain evidence="7">LXI357</strain>
    </source>
</reference>
<comment type="caution">
    <text evidence="7">The sequence shown here is derived from an EMBL/GenBank/DDBJ whole genome shotgun (WGS) entry which is preliminary data.</text>
</comment>